<dbReference type="Proteomes" id="UP000176998">
    <property type="component" value="Unassembled WGS sequence"/>
</dbReference>
<evidence type="ECO:0000313" key="2">
    <source>
        <dbReference type="Proteomes" id="UP000176998"/>
    </source>
</evidence>
<evidence type="ECO:0000313" key="1">
    <source>
        <dbReference type="EMBL" id="OHE99131.1"/>
    </source>
</evidence>
<proteinExistence type="predicted"/>
<comment type="caution">
    <text evidence="1">The sequence shown here is derived from an EMBL/GenBank/DDBJ whole genome shotgun (WGS) entry which is preliminary data.</text>
</comment>
<organism evidence="1 2">
    <name type="scientific">Colletotrichum orchidophilum</name>
    <dbReference type="NCBI Taxonomy" id="1209926"/>
    <lineage>
        <taxon>Eukaryota</taxon>
        <taxon>Fungi</taxon>
        <taxon>Dikarya</taxon>
        <taxon>Ascomycota</taxon>
        <taxon>Pezizomycotina</taxon>
        <taxon>Sordariomycetes</taxon>
        <taxon>Hypocreomycetidae</taxon>
        <taxon>Glomerellales</taxon>
        <taxon>Glomerellaceae</taxon>
        <taxon>Colletotrichum</taxon>
    </lineage>
</organism>
<dbReference type="RefSeq" id="XP_022476280.1">
    <property type="nucleotide sequence ID" value="XM_022617266.1"/>
</dbReference>
<gene>
    <name evidence="1" type="ORF">CORC01_05624</name>
</gene>
<dbReference type="OrthoDB" id="10345356at2759"/>
<keyword evidence="2" id="KW-1185">Reference proteome</keyword>
<sequence length="83" mass="9346">MLCGQDSSLSPPICYGFPRSIPQSHRVWISLDLIKRSNTRVSAQGCASIRLWPRYRPTGSPISKLQLVTSDGLGVYRPRTMRQ</sequence>
<protein>
    <submittedName>
        <fullName evidence="1">Uncharacterized protein</fullName>
    </submittedName>
</protein>
<dbReference type="EMBL" id="MJBS01000039">
    <property type="protein sequence ID" value="OHE99131.1"/>
    <property type="molecule type" value="Genomic_DNA"/>
</dbReference>
<dbReference type="GeneID" id="34558776"/>
<accession>A0A1G4BCL8</accession>
<reference evidence="1 2" key="1">
    <citation type="submission" date="2016-09" db="EMBL/GenBank/DDBJ databases">
        <authorList>
            <person name="Capua I."/>
            <person name="De Benedictis P."/>
            <person name="Joannis T."/>
            <person name="Lombin L.H."/>
            <person name="Cattoli G."/>
        </authorList>
    </citation>
    <scope>NUCLEOTIDE SEQUENCE [LARGE SCALE GENOMIC DNA]</scope>
    <source>
        <strain evidence="1 2">IMI 309357</strain>
    </source>
</reference>
<name>A0A1G4BCL8_9PEZI</name>
<dbReference type="AlphaFoldDB" id="A0A1G4BCL8"/>